<comment type="caution">
    <text evidence="2">The sequence shown here is derived from an EMBL/GenBank/DDBJ whole genome shotgun (WGS) entry which is preliminary data.</text>
</comment>
<gene>
    <name evidence="2" type="ORF">ACFSKO_08195</name>
</gene>
<reference evidence="3" key="1">
    <citation type="journal article" date="2019" name="Int. J. Syst. Evol. Microbiol.">
        <title>The Global Catalogue of Microorganisms (GCM) 10K type strain sequencing project: providing services to taxonomists for standard genome sequencing and annotation.</title>
        <authorList>
            <consortium name="The Broad Institute Genomics Platform"/>
            <consortium name="The Broad Institute Genome Sequencing Center for Infectious Disease"/>
            <person name="Wu L."/>
            <person name="Ma J."/>
        </authorList>
    </citation>
    <scope>NUCLEOTIDE SEQUENCE [LARGE SCALE GENOMIC DNA]</scope>
    <source>
        <strain evidence="3">CGMCC 4.7192</strain>
    </source>
</reference>
<sequence length="270" mass="30381">MLNINKIILKVLMCLGCGALLFFIHTATAEDVAHNKETTKELRLRIGVIFPPYFMAKNLNGRGQRGAEIDIITEALAFEDYRITIVDKDQKAFGDKTEINLGLNDIEMSMPVGNELGVCYSKPYIYYRNAAMSLSSRRLIVDGIDDLEGRRVTGIQSAVDLMGANFANLLSDVSGFGEVRGHQEQSVLLFDGISDFVVGEVNIFNWLVDNRLILEQRHEMVSIAIHPIFNPSPKHLVFRDPLVCLDFNHGLNRLKESGRYQEILSAYDLE</sequence>
<dbReference type="Proteomes" id="UP001597294">
    <property type="component" value="Unassembled WGS sequence"/>
</dbReference>
<feature type="signal peptide" evidence="1">
    <location>
        <begin position="1"/>
        <end position="29"/>
    </location>
</feature>
<evidence type="ECO:0000313" key="3">
    <source>
        <dbReference type="Proteomes" id="UP001597294"/>
    </source>
</evidence>
<dbReference type="EMBL" id="JBHUII010000004">
    <property type="protein sequence ID" value="MFD2205586.1"/>
    <property type="molecule type" value="Genomic_DNA"/>
</dbReference>
<accession>A0ABW5BJF8</accession>
<proteinExistence type="predicted"/>
<name>A0ABW5BJF8_9PROT</name>
<protein>
    <recommendedName>
        <fullName evidence="4">Solute-binding protein family 3/N-terminal domain-containing protein</fullName>
    </recommendedName>
</protein>
<dbReference type="RefSeq" id="WP_380250342.1">
    <property type="nucleotide sequence ID" value="NZ_JBHUII010000004.1"/>
</dbReference>
<dbReference type="SUPFAM" id="SSF53850">
    <property type="entry name" value="Periplasmic binding protein-like II"/>
    <property type="match status" value="1"/>
</dbReference>
<evidence type="ECO:0000256" key="1">
    <source>
        <dbReference type="SAM" id="SignalP"/>
    </source>
</evidence>
<keyword evidence="1" id="KW-0732">Signal</keyword>
<organism evidence="2 3">
    <name type="scientific">Kiloniella antarctica</name>
    <dbReference type="NCBI Taxonomy" id="1550907"/>
    <lineage>
        <taxon>Bacteria</taxon>
        <taxon>Pseudomonadati</taxon>
        <taxon>Pseudomonadota</taxon>
        <taxon>Alphaproteobacteria</taxon>
        <taxon>Rhodospirillales</taxon>
        <taxon>Kiloniellaceae</taxon>
        <taxon>Kiloniella</taxon>
    </lineage>
</organism>
<evidence type="ECO:0008006" key="4">
    <source>
        <dbReference type="Google" id="ProtNLM"/>
    </source>
</evidence>
<feature type="chain" id="PRO_5047305732" description="Solute-binding protein family 3/N-terminal domain-containing protein" evidence="1">
    <location>
        <begin position="30"/>
        <end position="270"/>
    </location>
</feature>
<keyword evidence="3" id="KW-1185">Reference proteome</keyword>
<evidence type="ECO:0000313" key="2">
    <source>
        <dbReference type="EMBL" id="MFD2205586.1"/>
    </source>
</evidence>